<organism evidence="2">
    <name type="scientific">uncultured Frankineae bacterium</name>
    <dbReference type="NCBI Taxonomy" id="437475"/>
    <lineage>
        <taxon>Bacteria</taxon>
        <taxon>Bacillati</taxon>
        <taxon>Actinomycetota</taxon>
        <taxon>Actinomycetes</taxon>
        <taxon>Frankiales</taxon>
        <taxon>environmental samples</taxon>
    </lineage>
</organism>
<protein>
    <submittedName>
        <fullName evidence="2">NADH-ubiquinone oxidoreductase chain D</fullName>
        <ecNumber evidence="2">1.6.5.3</ecNumber>
    </submittedName>
</protein>
<sequence>DHLRRRDDGRPVRRDQPGDDRGHRLHGHRRRLGQRARCEPRRGAHRRQHGAPAPLDARRAAPGDGARGRDHHLRPHGHRLPAHRHREEHRVPQLGAGRHLRDADGLPVTDLQRDRLQPGRREAARHRGAPPGPGHPRALHGAHPDQQPPGGFRHRRPRARRADGHDERLPRAGDGPRRPGDDHRAPDEPRLRAPGRPRPGPAAGCGREGPRPARGAAGSPQGHRRPADRQPDLAGPHAGHRAPRRAGLPGARRHRTGAALGRSGLGPAQDRALLRLRGLRVRRGDLDRCRLLGALPRPQAGALRVAEDHRTGARQARAGTGDGRGHQDRLAGAAGARLRRHGAVARPRQEDHGHLHGGAHPPLQAGDRGLPRPAGPGLHRRRVAPRRARLPRRQRRRHPALPRARARPVLHEPPGHGGDVRGRHALRRDRRGGLDRPGDGRGRPM</sequence>
<feature type="compositionally biased region" description="Basic residues" evidence="1">
    <location>
        <begin position="378"/>
        <end position="408"/>
    </location>
</feature>
<feature type="compositionally biased region" description="Basic and acidic residues" evidence="1">
    <location>
        <begin position="160"/>
        <end position="191"/>
    </location>
</feature>
<gene>
    <name evidence="2" type="ORF">AVDCRST_MAG07-3174</name>
</gene>
<feature type="compositionally biased region" description="Basic and acidic residues" evidence="1">
    <location>
        <begin position="409"/>
        <end position="422"/>
    </location>
</feature>
<keyword evidence="2" id="KW-0830">Ubiquinone</keyword>
<evidence type="ECO:0000256" key="1">
    <source>
        <dbReference type="SAM" id="MobiDB-lite"/>
    </source>
</evidence>
<feature type="compositionally biased region" description="Basic and acidic residues" evidence="1">
    <location>
        <begin position="431"/>
        <end position="445"/>
    </location>
</feature>
<feature type="compositionally biased region" description="Basic and acidic residues" evidence="1">
    <location>
        <begin position="1"/>
        <end position="22"/>
    </location>
</feature>
<feature type="compositionally biased region" description="Basic residues" evidence="1">
    <location>
        <begin position="69"/>
        <end position="87"/>
    </location>
</feature>
<feature type="region of interest" description="Disordered" evidence="1">
    <location>
        <begin position="1"/>
        <end position="252"/>
    </location>
</feature>
<evidence type="ECO:0000313" key="2">
    <source>
        <dbReference type="EMBL" id="CAA9350920.1"/>
    </source>
</evidence>
<feature type="region of interest" description="Disordered" evidence="1">
    <location>
        <begin position="303"/>
        <end position="445"/>
    </location>
</feature>
<proteinExistence type="predicted"/>
<feature type="non-terminal residue" evidence="2">
    <location>
        <position position="1"/>
    </location>
</feature>
<dbReference type="GO" id="GO:0016491">
    <property type="term" value="F:oxidoreductase activity"/>
    <property type="evidence" value="ECO:0007669"/>
    <property type="project" value="UniProtKB-KW"/>
</dbReference>
<reference evidence="2" key="1">
    <citation type="submission" date="2020-02" db="EMBL/GenBank/DDBJ databases">
        <authorList>
            <person name="Meier V. D."/>
        </authorList>
    </citation>
    <scope>NUCLEOTIDE SEQUENCE</scope>
    <source>
        <strain evidence="2">AVDCRST_MAG07</strain>
    </source>
</reference>
<feature type="non-terminal residue" evidence="2">
    <location>
        <position position="445"/>
    </location>
</feature>
<dbReference type="EC" id="1.6.5.3" evidence="2"/>
<dbReference type="AlphaFoldDB" id="A0A6J4M7J4"/>
<feature type="compositionally biased region" description="Basic residues" evidence="1">
    <location>
        <begin position="23"/>
        <end position="34"/>
    </location>
</feature>
<feature type="compositionally biased region" description="Basic and acidic residues" evidence="1">
    <location>
        <begin position="111"/>
        <end position="122"/>
    </location>
</feature>
<keyword evidence="2" id="KW-0560">Oxidoreductase</keyword>
<name>A0A6J4M7J4_9ACTN</name>
<dbReference type="EMBL" id="CADCUB010000144">
    <property type="protein sequence ID" value="CAA9350920.1"/>
    <property type="molecule type" value="Genomic_DNA"/>
</dbReference>
<accession>A0A6J4M7J4</accession>